<keyword evidence="9" id="KW-1185">Reference proteome</keyword>
<keyword evidence="6" id="KW-0539">Nucleus</keyword>
<dbReference type="SMART" id="SM00066">
    <property type="entry name" value="GAL4"/>
    <property type="match status" value="1"/>
</dbReference>
<dbReference type="InterPro" id="IPR036864">
    <property type="entry name" value="Zn2-C6_fun-type_DNA-bd_sf"/>
</dbReference>
<dbReference type="InterPro" id="IPR051089">
    <property type="entry name" value="prtT"/>
</dbReference>
<dbReference type="Pfam" id="PF04082">
    <property type="entry name" value="Fungal_trans"/>
    <property type="match status" value="1"/>
</dbReference>
<dbReference type="PROSITE" id="PS50048">
    <property type="entry name" value="ZN2_CY6_FUNGAL_2"/>
    <property type="match status" value="1"/>
</dbReference>
<accession>A0AAD4KU93</accession>
<dbReference type="AlphaFoldDB" id="A0AAD4KU93"/>
<evidence type="ECO:0000256" key="2">
    <source>
        <dbReference type="ARBA" id="ARBA00022723"/>
    </source>
</evidence>
<dbReference type="GO" id="GO:0000981">
    <property type="term" value="F:DNA-binding transcription factor activity, RNA polymerase II-specific"/>
    <property type="evidence" value="ECO:0007669"/>
    <property type="project" value="InterPro"/>
</dbReference>
<evidence type="ECO:0000256" key="4">
    <source>
        <dbReference type="ARBA" id="ARBA00023125"/>
    </source>
</evidence>
<gene>
    <name evidence="8" type="ORF">BGW36DRAFT_460728</name>
</gene>
<dbReference type="Gene3D" id="4.10.240.10">
    <property type="entry name" value="Zn(2)-C6 fungal-type DNA-binding domain"/>
    <property type="match status" value="1"/>
</dbReference>
<keyword evidence="2" id="KW-0479">Metal-binding</keyword>
<keyword evidence="3" id="KW-0805">Transcription regulation</keyword>
<evidence type="ECO:0000256" key="6">
    <source>
        <dbReference type="ARBA" id="ARBA00023242"/>
    </source>
</evidence>
<keyword evidence="4" id="KW-0238">DNA-binding</keyword>
<name>A0AAD4KU93_9EURO</name>
<keyword evidence="5" id="KW-0804">Transcription</keyword>
<dbReference type="RefSeq" id="XP_046073369.1">
    <property type="nucleotide sequence ID" value="XM_046222105.1"/>
</dbReference>
<dbReference type="GO" id="GO:0008270">
    <property type="term" value="F:zinc ion binding"/>
    <property type="evidence" value="ECO:0007669"/>
    <property type="project" value="InterPro"/>
</dbReference>
<dbReference type="GeneID" id="70252392"/>
<dbReference type="Proteomes" id="UP001201262">
    <property type="component" value="Unassembled WGS sequence"/>
</dbReference>
<dbReference type="SUPFAM" id="SSF57701">
    <property type="entry name" value="Zn2/Cys6 DNA-binding domain"/>
    <property type="match status" value="1"/>
</dbReference>
<dbReference type="PROSITE" id="PS00463">
    <property type="entry name" value="ZN2_CY6_FUNGAL_1"/>
    <property type="match status" value="1"/>
</dbReference>
<dbReference type="GO" id="GO:0000976">
    <property type="term" value="F:transcription cis-regulatory region binding"/>
    <property type="evidence" value="ECO:0007669"/>
    <property type="project" value="TreeGrafter"/>
</dbReference>
<dbReference type="GO" id="GO:0006351">
    <property type="term" value="P:DNA-templated transcription"/>
    <property type="evidence" value="ECO:0007669"/>
    <property type="project" value="InterPro"/>
</dbReference>
<organism evidence="8 9">
    <name type="scientific">Talaromyces proteolyticus</name>
    <dbReference type="NCBI Taxonomy" id="1131652"/>
    <lineage>
        <taxon>Eukaryota</taxon>
        <taxon>Fungi</taxon>
        <taxon>Dikarya</taxon>
        <taxon>Ascomycota</taxon>
        <taxon>Pezizomycotina</taxon>
        <taxon>Eurotiomycetes</taxon>
        <taxon>Eurotiomycetidae</taxon>
        <taxon>Eurotiales</taxon>
        <taxon>Trichocomaceae</taxon>
        <taxon>Talaromyces</taxon>
        <taxon>Talaromyces sect. Bacilispori</taxon>
    </lineage>
</organism>
<proteinExistence type="predicted"/>
<dbReference type="InterPro" id="IPR007219">
    <property type="entry name" value="XnlR_reg_dom"/>
</dbReference>
<feature type="domain" description="Zn(2)-C6 fungal-type" evidence="7">
    <location>
        <begin position="13"/>
        <end position="46"/>
    </location>
</feature>
<dbReference type="Pfam" id="PF00172">
    <property type="entry name" value="Zn_clus"/>
    <property type="match status" value="1"/>
</dbReference>
<comment type="subcellular location">
    <subcellularLocation>
        <location evidence="1">Nucleus</location>
    </subcellularLocation>
</comment>
<comment type="caution">
    <text evidence="8">The sequence shown here is derived from an EMBL/GenBank/DDBJ whole genome shotgun (WGS) entry which is preliminary data.</text>
</comment>
<reference evidence="8" key="1">
    <citation type="submission" date="2021-12" db="EMBL/GenBank/DDBJ databases">
        <title>Convergent genome expansion in fungi linked to evolution of root-endophyte symbiosis.</title>
        <authorList>
            <consortium name="DOE Joint Genome Institute"/>
            <person name="Ke Y.-H."/>
            <person name="Bonito G."/>
            <person name="Liao H.-L."/>
            <person name="Looney B."/>
            <person name="Rojas-Flechas A."/>
            <person name="Nash J."/>
            <person name="Hameed K."/>
            <person name="Schadt C."/>
            <person name="Martin F."/>
            <person name="Crous P.W."/>
            <person name="Miettinen O."/>
            <person name="Magnuson J.K."/>
            <person name="Labbe J."/>
            <person name="Jacobson D."/>
            <person name="Doktycz M.J."/>
            <person name="Veneault-Fourrey C."/>
            <person name="Kuo A."/>
            <person name="Mondo S."/>
            <person name="Calhoun S."/>
            <person name="Riley R."/>
            <person name="Ohm R."/>
            <person name="LaButti K."/>
            <person name="Andreopoulos B."/>
            <person name="Pangilinan J."/>
            <person name="Nolan M."/>
            <person name="Tritt A."/>
            <person name="Clum A."/>
            <person name="Lipzen A."/>
            <person name="Daum C."/>
            <person name="Barry K."/>
            <person name="Grigoriev I.V."/>
            <person name="Vilgalys R."/>
        </authorList>
    </citation>
    <scope>NUCLEOTIDE SEQUENCE</scope>
    <source>
        <strain evidence="8">PMI_201</strain>
    </source>
</reference>
<dbReference type="InterPro" id="IPR001138">
    <property type="entry name" value="Zn2Cys6_DnaBD"/>
</dbReference>
<evidence type="ECO:0000256" key="3">
    <source>
        <dbReference type="ARBA" id="ARBA00023015"/>
    </source>
</evidence>
<dbReference type="CDD" id="cd12148">
    <property type="entry name" value="fungal_TF_MHR"/>
    <property type="match status" value="1"/>
</dbReference>
<dbReference type="CDD" id="cd00067">
    <property type="entry name" value="GAL4"/>
    <property type="match status" value="1"/>
</dbReference>
<evidence type="ECO:0000313" key="9">
    <source>
        <dbReference type="Proteomes" id="UP001201262"/>
    </source>
</evidence>
<evidence type="ECO:0000259" key="7">
    <source>
        <dbReference type="PROSITE" id="PS50048"/>
    </source>
</evidence>
<sequence length="631" mass="70677">MNRARRPGRAVKACTNCRQQKLRCDASENLTQSCSRCRKMHLECIVLSSFKRVKKKTKAELQREVDLLRQQMAMGSHIEPVIEDPQMQTSVEETVPTSVSLLSGSLPPVTEIVERSPSQSTSGQSERYGHNMIGSTLDGSTCDFQLDDLSDTGSTTTPQALNSYEVDAQKIDDCFALYFTKYAPLLPILDPRLSPNMYFSRSPLLFWTIVAIGSRRYEKDPTLLTRLAPSIQNIALLSLSMRETVIELIQSLLLLSIWPFPFNSANKAMVHIFSGAAVNLAQQIGLHVCGVGQDFARVKLIPNEAEKAYRAQLWEYCLMINQSSSYADGFIPSVLPIVENNGSHQTDQLLSPELKYCKQIHQVALNATHLIQRAGITQPNNCNSGHLHSLIELSDRELSRLSPLTSPNNMGNIYYSCARLHVRAFCFFCDQGPENFTPILSVYAAALETINAVTAADNLATICTFYVHRMLMLAALSILRILRSDLYRSVVDAKAGENAYFNTIRFLRQMSIAHDDLSARGADILAQLWASDAIFRRSDGTRDSLLLRIRSRLTMSAVYDCYWWWREEFAGLSSPFNENYDKDLEHSGQDLSFFGTTFDDFAEFSLSPAFDSRLLDRSIAGATFLAPTPVS</sequence>
<evidence type="ECO:0000313" key="8">
    <source>
        <dbReference type="EMBL" id="KAH8698905.1"/>
    </source>
</evidence>
<evidence type="ECO:0000256" key="1">
    <source>
        <dbReference type="ARBA" id="ARBA00004123"/>
    </source>
</evidence>
<dbReference type="EMBL" id="JAJTJA010000005">
    <property type="protein sequence ID" value="KAH8698905.1"/>
    <property type="molecule type" value="Genomic_DNA"/>
</dbReference>
<dbReference type="PANTHER" id="PTHR31845:SF21">
    <property type="entry name" value="REGULATORY PROTEIN LEU3"/>
    <property type="match status" value="1"/>
</dbReference>
<protein>
    <recommendedName>
        <fullName evidence="7">Zn(2)-C6 fungal-type domain-containing protein</fullName>
    </recommendedName>
</protein>
<dbReference type="PANTHER" id="PTHR31845">
    <property type="entry name" value="FINGER DOMAIN PROTEIN, PUTATIVE-RELATED"/>
    <property type="match status" value="1"/>
</dbReference>
<evidence type="ECO:0000256" key="5">
    <source>
        <dbReference type="ARBA" id="ARBA00023163"/>
    </source>
</evidence>
<dbReference type="GO" id="GO:0005634">
    <property type="term" value="C:nucleus"/>
    <property type="evidence" value="ECO:0007669"/>
    <property type="project" value="UniProtKB-SubCell"/>
</dbReference>